<accession>A0A7J8BNM8</accession>
<evidence type="ECO:0000256" key="4">
    <source>
        <dbReference type="ARBA" id="ARBA00023136"/>
    </source>
</evidence>
<feature type="domain" description="Shisa N-terminal" evidence="7">
    <location>
        <begin position="18"/>
        <end position="68"/>
    </location>
</feature>
<organism evidence="8 9">
    <name type="scientific">Molossus molossus</name>
    <name type="common">Pallas' mastiff bat</name>
    <name type="synonym">Vespertilio molossus</name>
    <dbReference type="NCBI Taxonomy" id="27622"/>
    <lineage>
        <taxon>Eukaryota</taxon>
        <taxon>Metazoa</taxon>
        <taxon>Chordata</taxon>
        <taxon>Craniata</taxon>
        <taxon>Vertebrata</taxon>
        <taxon>Euteleostomi</taxon>
        <taxon>Mammalia</taxon>
        <taxon>Eutheria</taxon>
        <taxon>Laurasiatheria</taxon>
        <taxon>Chiroptera</taxon>
        <taxon>Yangochiroptera</taxon>
        <taxon>Molossidae</taxon>
        <taxon>Molossus</taxon>
    </lineage>
</organism>
<evidence type="ECO:0000313" key="9">
    <source>
        <dbReference type="Proteomes" id="UP000550707"/>
    </source>
</evidence>
<sequence length="219" mass="23754">MAFPPILLMLGVPLALAGTSCLGYVDEQDSWHPGFSCQPFTFCCGTCHHRFCCRDQSLLIPEFQQKRCLGLSPKVTAGIASAVMLFVALMATAVCCFCTCCYLSRRRQQLQVPFAGQEIPMTGHIVYPYPQDPKAGPAPLPPGFMCPPSGPPQHPLYPPGIPNYSPAARLPGSLRNRCLLTLRRCPLLFLHLAWGAGDLHPTGPPSHTLGQQGRGQELG</sequence>
<keyword evidence="6" id="KW-0732">Signal</keyword>
<dbReference type="Pfam" id="PF13908">
    <property type="entry name" value="Shisa_N"/>
    <property type="match status" value="1"/>
</dbReference>
<evidence type="ECO:0000256" key="1">
    <source>
        <dbReference type="ARBA" id="ARBA00004370"/>
    </source>
</evidence>
<evidence type="ECO:0000256" key="6">
    <source>
        <dbReference type="SAM" id="SignalP"/>
    </source>
</evidence>
<dbReference type="PANTHER" id="PTHR31395">
    <property type="entry name" value="SHISA"/>
    <property type="match status" value="1"/>
</dbReference>
<dbReference type="PANTHER" id="PTHR31395:SF5">
    <property type="entry name" value="PROTEIN SHISA-4"/>
    <property type="match status" value="1"/>
</dbReference>
<dbReference type="InterPro" id="IPR026910">
    <property type="entry name" value="Shisa"/>
</dbReference>
<dbReference type="EMBL" id="JACASF010000023">
    <property type="protein sequence ID" value="KAF6400025.1"/>
    <property type="molecule type" value="Genomic_DNA"/>
</dbReference>
<feature type="signal peptide" evidence="6">
    <location>
        <begin position="1"/>
        <end position="17"/>
    </location>
</feature>
<dbReference type="InterPro" id="IPR053891">
    <property type="entry name" value="Shisa_N"/>
</dbReference>
<evidence type="ECO:0000259" key="7">
    <source>
        <dbReference type="Pfam" id="PF13908"/>
    </source>
</evidence>
<keyword evidence="3 5" id="KW-1133">Transmembrane helix</keyword>
<evidence type="ECO:0000313" key="8">
    <source>
        <dbReference type="EMBL" id="KAF6400025.1"/>
    </source>
</evidence>
<evidence type="ECO:0000256" key="2">
    <source>
        <dbReference type="ARBA" id="ARBA00022692"/>
    </source>
</evidence>
<evidence type="ECO:0000256" key="5">
    <source>
        <dbReference type="SAM" id="Phobius"/>
    </source>
</evidence>
<keyword evidence="2 5" id="KW-0812">Transmembrane</keyword>
<comment type="subcellular location">
    <subcellularLocation>
        <location evidence="1">Membrane</location>
    </subcellularLocation>
</comment>
<dbReference type="GO" id="GO:0016020">
    <property type="term" value="C:membrane"/>
    <property type="evidence" value="ECO:0007669"/>
    <property type="project" value="UniProtKB-SubCell"/>
</dbReference>
<name>A0A7J8BNM8_MOLMO</name>
<evidence type="ECO:0000256" key="3">
    <source>
        <dbReference type="ARBA" id="ARBA00022989"/>
    </source>
</evidence>
<keyword evidence="9" id="KW-1185">Reference proteome</keyword>
<comment type="caution">
    <text evidence="8">The sequence shown here is derived from an EMBL/GenBank/DDBJ whole genome shotgun (WGS) entry which is preliminary data.</text>
</comment>
<reference evidence="8 9" key="1">
    <citation type="journal article" date="2020" name="Nature">
        <title>Six reference-quality genomes reveal evolution of bat adaptations.</title>
        <authorList>
            <person name="Jebb D."/>
            <person name="Huang Z."/>
            <person name="Pippel M."/>
            <person name="Hughes G.M."/>
            <person name="Lavrichenko K."/>
            <person name="Devanna P."/>
            <person name="Winkler S."/>
            <person name="Jermiin L.S."/>
            <person name="Skirmuntt E.C."/>
            <person name="Katzourakis A."/>
            <person name="Burkitt-Gray L."/>
            <person name="Ray D.A."/>
            <person name="Sullivan K.A.M."/>
            <person name="Roscito J.G."/>
            <person name="Kirilenko B.M."/>
            <person name="Davalos L.M."/>
            <person name="Corthals A.P."/>
            <person name="Power M.L."/>
            <person name="Jones G."/>
            <person name="Ransome R.D."/>
            <person name="Dechmann D.K.N."/>
            <person name="Locatelli A.G."/>
            <person name="Puechmaille S.J."/>
            <person name="Fedrigo O."/>
            <person name="Jarvis E.D."/>
            <person name="Hiller M."/>
            <person name="Vernes S.C."/>
            <person name="Myers E.W."/>
            <person name="Teeling E.C."/>
        </authorList>
    </citation>
    <scope>NUCLEOTIDE SEQUENCE [LARGE SCALE GENOMIC DNA]</scope>
    <source>
        <strain evidence="8">MMolMol1</strain>
        <tissue evidence="8">Muscle</tissue>
    </source>
</reference>
<keyword evidence="4 5" id="KW-0472">Membrane</keyword>
<proteinExistence type="predicted"/>
<feature type="chain" id="PRO_5029551367" evidence="6">
    <location>
        <begin position="18"/>
        <end position="219"/>
    </location>
</feature>
<dbReference type="AlphaFoldDB" id="A0A7J8BNM8"/>
<dbReference type="Proteomes" id="UP000550707">
    <property type="component" value="Unassembled WGS sequence"/>
</dbReference>
<protein>
    <submittedName>
        <fullName evidence="8">Shisa family member 4</fullName>
    </submittedName>
</protein>
<feature type="transmembrane region" description="Helical" evidence="5">
    <location>
        <begin position="79"/>
        <end position="103"/>
    </location>
</feature>
<gene>
    <name evidence="8" type="ORF">HJG59_016482</name>
</gene>